<feature type="region of interest" description="Disordered" evidence="1">
    <location>
        <begin position="18"/>
        <end position="39"/>
    </location>
</feature>
<feature type="compositionally biased region" description="Basic and acidic residues" evidence="1">
    <location>
        <begin position="75"/>
        <end position="93"/>
    </location>
</feature>
<protein>
    <submittedName>
        <fullName evidence="2">Uncharacterized protein</fullName>
    </submittedName>
</protein>
<evidence type="ECO:0000313" key="2">
    <source>
        <dbReference type="EMBL" id="CAL1296228.1"/>
    </source>
</evidence>
<comment type="caution">
    <text evidence="2">The sequence shown here is derived from an EMBL/GenBank/DDBJ whole genome shotgun (WGS) entry which is preliminary data.</text>
</comment>
<accession>A0AAV2BJ22</accession>
<feature type="region of interest" description="Disordered" evidence="1">
    <location>
        <begin position="51"/>
        <end position="112"/>
    </location>
</feature>
<feature type="compositionally biased region" description="Basic residues" evidence="1">
    <location>
        <begin position="94"/>
        <end position="106"/>
    </location>
</feature>
<dbReference type="Proteomes" id="UP001497382">
    <property type="component" value="Unassembled WGS sequence"/>
</dbReference>
<evidence type="ECO:0000313" key="3">
    <source>
        <dbReference type="Proteomes" id="UP001497382"/>
    </source>
</evidence>
<reference evidence="2 3" key="1">
    <citation type="submission" date="2024-04" db="EMBL/GenBank/DDBJ databases">
        <authorList>
            <person name="Rising A."/>
            <person name="Reimegard J."/>
            <person name="Sonavane S."/>
            <person name="Akerstrom W."/>
            <person name="Nylinder S."/>
            <person name="Hedman E."/>
            <person name="Kallberg Y."/>
        </authorList>
    </citation>
    <scope>NUCLEOTIDE SEQUENCE [LARGE SCALE GENOMIC DNA]</scope>
</reference>
<keyword evidence="3" id="KW-1185">Reference proteome</keyword>
<sequence>MSNRVLKKLHGEKDLATALGIDGMSESDDGGASLRGPVEKPINNRFELLNSVEHSLSDTEAKEDDDRENEPPQEGQERNKLEKQDSTHSTDSLKRKKKKKKKKLKSQKSTEENLDDGVSFFLRFFRFTL</sequence>
<name>A0AAV2BJ22_9ARAC</name>
<evidence type="ECO:0000256" key="1">
    <source>
        <dbReference type="SAM" id="MobiDB-lite"/>
    </source>
</evidence>
<gene>
    <name evidence="2" type="ORF">LARSCL_LOCUS19694</name>
</gene>
<organism evidence="2 3">
    <name type="scientific">Larinioides sclopetarius</name>
    <dbReference type="NCBI Taxonomy" id="280406"/>
    <lineage>
        <taxon>Eukaryota</taxon>
        <taxon>Metazoa</taxon>
        <taxon>Ecdysozoa</taxon>
        <taxon>Arthropoda</taxon>
        <taxon>Chelicerata</taxon>
        <taxon>Arachnida</taxon>
        <taxon>Araneae</taxon>
        <taxon>Araneomorphae</taxon>
        <taxon>Entelegynae</taxon>
        <taxon>Araneoidea</taxon>
        <taxon>Araneidae</taxon>
        <taxon>Larinioides</taxon>
    </lineage>
</organism>
<proteinExistence type="predicted"/>
<dbReference type="AlphaFoldDB" id="A0AAV2BJ22"/>
<dbReference type="EMBL" id="CAXIEN010000392">
    <property type="protein sequence ID" value="CAL1296228.1"/>
    <property type="molecule type" value="Genomic_DNA"/>
</dbReference>